<dbReference type="FunFam" id="1.20.120.420:FF:000003">
    <property type="entry name" value="Methylthioribose-1-phosphate isomerase"/>
    <property type="match status" value="1"/>
</dbReference>
<dbReference type="InterPro" id="IPR037171">
    <property type="entry name" value="NagB/RpiA_transferase-like"/>
</dbReference>
<dbReference type="EC" id="5.3.1.23" evidence="3"/>
<dbReference type="Gene3D" id="3.40.50.10470">
    <property type="entry name" value="Translation initiation factor eif-2b, domain 2"/>
    <property type="match status" value="1"/>
</dbReference>
<evidence type="ECO:0000313" key="5">
    <source>
        <dbReference type="Proteomes" id="UP001324634"/>
    </source>
</evidence>
<dbReference type="PANTHER" id="PTHR43475">
    <property type="entry name" value="METHYLTHIORIBOSE-1-PHOSPHATE ISOMERASE"/>
    <property type="match status" value="1"/>
</dbReference>
<dbReference type="Pfam" id="PF01008">
    <property type="entry name" value="IF-2B"/>
    <property type="match status" value="1"/>
</dbReference>
<dbReference type="InterPro" id="IPR042529">
    <property type="entry name" value="IF_2B-like_C"/>
</dbReference>
<name>A0AAX4HQH7_9BACT</name>
<dbReference type="InterPro" id="IPR005251">
    <property type="entry name" value="IF-M1Pi"/>
</dbReference>
<evidence type="ECO:0000256" key="3">
    <source>
        <dbReference type="ARBA" id="ARBA00066897"/>
    </source>
</evidence>
<keyword evidence="5" id="KW-1185">Reference proteome</keyword>
<dbReference type="Gene3D" id="1.20.120.420">
    <property type="entry name" value="translation initiation factor eif-2b, domain 1"/>
    <property type="match status" value="1"/>
</dbReference>
<evidence type="ECO:0000256" key="1">
    <source>
        <dbReference type="ARBA" id="ARBA00009117"/>
    </source>
</evidence>
<protein>
    <recommendedName>
        <fullName evidence="3">S-methyl-5-thioribose-1-phosphate isomerase</fullName>
        <ecNumber evidence="3">5.3.1.23</ecNumber>
    </recommendedName>
</protein>
<evidence type="ECO:0000313" key="4">
    <source>
        <dbReference type="EMBL" id="WPU65608.1"/>
    </source>
</evidence>
<dbReference type="FunFam" id="3.40.50.10470:FF:000006">
    <property type="entry name" value="Methylthioribose-1-phosphate isomerase"/>
    <property type="match status" value="1"/>
</dbReference>
<dbReference type="NCBIfam" id="NF004326">
    <property type="entry name" value="PRK05720.1"/>
    <property type="match status" value="1"/>
</dbReference>
<dbReference type="GO" id="GO:0046523">
    <property type="term" value="F:S-methyl-5-thioribose-1-phosphate isomerase activity"/>
    <property type="evidence" value="ECO:0007669"/>
    <property type="project" value="UniProtKB-EC"/>
</dbReference>
<accession>A0AAX4HQH7</accession>
<organism evidence="4 5">
    <name type="scientific">Peredibacter starrii</name>
    <dbReference type="NCBI Taxonomy" id="28202"/>
    <lineage>
        <taxon>Bacteria</taxon>
        <taxon>Pseudomonadati</taxon>
        <taxon>Bdellovibrionota</taxon>
        <taxon>Bacteriovoracia</taxon>
        <taxon>Bacteriovoracales</taxon>
        <taxon>Bacteriovoracaceae</taxon>
        <taxon>Peredibacter</taxon>
    </lineage>
</organism>
<dbReference type="Proteomes" id="UP001324634">
    <property type="component" value="Chromosome"/>
</dbReference>
<dbReference type="InterPro" id="IPR027363">
    <property type="entry name" value="M1Pi_N"/>
</dbReference>
<keyword evidence="2 4" id="KW-0413">Isomerase</keyword>
<proteinExistence type="inferred from homology"/>
<dbReference type="NCBIfam" id="TIGR00512">
    <property type="entry name" value="salvage_mtnA"/>
    <property type="match status" value="1"/>
</dbReference>
<dbReference type="SUPFAM" id="SSF100950">
    <property type="entry name" value="NagB/RpiA/CoA transferase-like"/>
    <property type="match status" value="1"/>
</dbReference>
<reference evidence="4 5" key="1">
    <citation type="submission" date="2023-11" db="EMBL/GenBank/DDBJ databases">
        <title>Peredibacter starrii A3.12.</title>
        <authorList>
            <person name="Mitchell R.J."/>
        </authorList>
    </citation>
    <scope>NUCLEOTIDE SEQUENCE [LARGE SCALE GENOMIC DNA]</scope>
    <source>
        <strain evidence="4 5">A3.12</strain>
    </source>
</reference>
<dbReference type="KEGG" id="psti:SOO65_02490"/>
<dbReference type="PANTHER" id="PTHR43475:SF1">
    <property type="entry name" value="METHYLTHIORIBOSE-1-PHOSPHATE ISOMERASE"/>
    <property type="match status" value="1"/>
</dbReference>
<sequence>MSQSYRPIIWKDDTLLLLDQRLLPQTETFVEVKDLKGCALAIKDMIVRGAPCIGFTAIYGMALWVKAQSSLTVASCRNACDEMISARPTAVNLSFEVNRCFEIMKNGLAENQSKEDLYKKLVAFGDLQIKESHEKNTAMAKIGFEELKKKVGDKKWRLMTHCNTGFLACGSLGTALGVISYANSQGQVEYVYADETRPYMQGTRLTAFELSKENIPYSIVVEGAASYLLSHNKVDAIFVGADRIAANGDTANKVGTSTLAIVAKHYNIPFYVVAPVSSFDVTIPDGSHIEIEMRPINEITELKGIKLAPEGANAVNPSFDVTDHQFITGIICEKGFINPKNPGELVRVVQS</sequence>
<evidence type="ECO:0000256" key="2">
    <source>
        <dbReference type="ARBA" id="ARBA00023235"/>
    </source>
</evidence>
<dbReference type="InterPro" id="IPR011559">
    <property type="entry name" value="Initiation_fac_2B_a/b/d"/>
</dbReference>
<dbReference type="NCBIfam" id="TIGR00524">
    <property type="entry name" value="eIF-2B_rel"/>
    <property type="match status" value="1"/>
</dbReference>
<comment type="similarity">
    <text evidence="1">Belongs to the eIF-2B alpha/beta/delta subunits family. MtnA subfamily.</text>
</comment>
<dbReference type="GO" id="GO:0019509">
    <property type="term" value="P:L-methionine salvage from methylthioadenosine"/>
    <property type="evidence" value="ECO:0007669"/>
    <property type="project" value="TreeGrafter"/>
</dbReference>
<dbReference type="InterPro" id="IPR000649">
    <property type="entry name" value="IF-2B-related"/>
</dbReference>
<dbReference type="AlphaFoldDB" id="A0AAX4HQH7"/>
<dbReference type="EMBL" id="CP139487">
    <property type="protein sequence ID" value="WPU65608.1"/>
    <property type="molecule type" value="Genomic_DNA"/>
</dbReference>
<dbReference type="RefSeq" id="WP_321396419.1">
    <property type="nucleotide sequence ID" value="NZ_CP139487.1"/>
</dbReference>
<gene>
    <name evidence="4" type="primary">mtnA</name>
    <name evidence="4" type="ORF">SOO65_02490</name>
</gene>